<dbReference type="EC" id="3.4.11.18" evidence="6 7"/>
<dbReference type="PANTHER" id="PTHR43330:SF8">
    <property type="entry name" value="METHIONINE AMINOPEPTIDASE 1D, MITOCHONDRIAL"/>
    <property type="match status" value="1"/>
</dbReference>
<dbReference type="AlphaFoldDB" id="A0A371IPY0"/>
<evidence type="ECO:0000313" key="9">
    <source>
        <dbReference type="EMBL" id="RDY22535.1"/>
    </source>
</evidence>
<feature type="binding site" evidence="6">
    <location>
        <position position="146"/>
    </location>
    <ligand>
        <name>a divalent metal cation</name>
        <dbReference type="ChEBI" id="CHEBI:60240"/>
        <label>2</label>
        <note>catalytic</note>
    </ligand>
</feature>
<dbReference type="NCBIfam" id="NF008970">
    <property type="entry name" value="PRK12318.1"/>
    <property type="match status" value="1"/>
</dbReference>
<evidence type="ECO:0000256" key="7">
    <source>
        <dbReference type="RuleBase" id="RU003653"/>
    </source>
</evidence>
<feature type="binding site" evidence="6">
    <location>
        <position position="242"/>
    </location>
    <ligand>
        <name>a divalent metal cation</name>
        <dbReference type="ChEBI" id="CHEBI:60240"/>
        <label>2</label>
        <note>catalytic</note>
    </ligand>
</feature>
<dbReference type="GO" id="GO:0070006">
    <property type="term" value="F:metalloaminopeptidase activity"/>
    <property type="evidence" value="ECO:0007669"/>
    <property type="project" value="UniProtKB-UniRule"/>
</dbReference>
<evidence type="ECO:0000256" key="4">
    <source>
        <dbReference type="ARBA" id="ARBA00022723"/>
    </source>
</evidence>
<keyword evidence="2 6" id="KW-0031">Aminopeptidase</keyword>
<name>A0A371IPY0_9FIRM</name>
<evidence type="ECO:0000256" key="5">
    <source>
        <dbReference type="ARBA" id="ARBA00022801"/>
    </source>
</evidence>
<dbReference type="GO" id="GO:0046872">
    <property type="term" value="F:metal ion binding"/>
    <property type="evidence" value="ECO:0007669"/>
    <property type="project" value="UniProtKB-UniRule"/>
</dbReference>
<evidence type="ECO:0000256" key="3">
    <source>
        <dbReference type="ARBA" id="ARBA00022670"/>
    </source>
</evidence>
<feature type="binding site" evidence="6">
    <location>
        <position position="117"/>
    </location>
    <ligand>
        <name>substrate</name>
    </ligand>
</feature>
<dbReference type="InterPro" id="IPR036005">
    <property type="entry name" value="Creatinase/aminopeptidase-like"/>
</dbReference>
<gene>
    <name evidence="6" type="primary">map</name>
    <name evidence="9" type="ORF">CHF27_012885</name>
</gene>
<evidence type="ECO:0000256" key="2">
    <source>
        <dbReference type="ARBA" id="ARBA00022438"/>
    </source>
</evidence>
<dbReference type="InterPro" id="IPR001714">
    <property type="entry name" value="Pept_M24_MAP"/>
</dbReference>
<dbReference type="NCBIfam" id="TIGR00500">
    <property type="entry name" value="met_pdase_I"/>
    <property type="match status" value="1"/>
</dbReference>
<comment type="catalytic activity">
    <reaction evidence="6 7">
        <text>Release of N-terminal amino acids, preferentially methionine, from peptides and arylamides.</text>
        <dbReference type="EC" id="3.4.11.18"/>
    </reaction>
</comment>
<comment type="similarity">
    <text evidence="6">Belongs to the peptidase M24A family. Methionine aminopeptidase type 1 subfamily.</text>
</comment>
<feature type="binding site" evidence="6">
    <location>
        <position position="274"/>
    </location>
    <ligand>
        <name>a divalent metal cation</name>
        <dbReference type="ChEBI" id="CHEBI:60240"/>
        <label>1</label>
    </ligand>
</feature>
<keyword evidence="4 6" id="KW-0479">Metal-binding</keyword>
<dbReference type="PRINTS" id="PR00599">
    <property type="entry name" value="MAPEPTIDASE"/>
</dbReference>
<feature type="binding site" evidence="6">
    <location>
        <position position="216"/>
    </location>
    <ligand>
        <name>substrate</name>
    </ligand>
</feature>
<dbReference type="HAMAP" id="MF_01974">
    <property type="entry name" value="MetAP_1"/>
    <property type="match status" value="1"/>
</dbReference>
<dbReference type="EMBL" id="NOJZ02000042">
    <property type="protein sequence ID" value="RDY22535.1"/>
    <property type="molecule type" value="Genomic_DNA"/>
</dbReference>
<dbReference type="RefSeq" id="WP_115976284.1">
    <property type="nucleotide sequence ID" value="NZ_NOJZ02000042.1"/>
</dbReference>
<evidence type="ECO:0000313" key="10">
    <source>
        <dbReference type="Proteomes" id="UP000243494"/>
    </source>
</evidence>
<dbReference type="Gene3D" id="3.90.230.10">
    <property type="entry name" value="Creatinase/methionine aminopeptidase superfamily"/>
    <property type="match status" value="1"/>
</dbReference>
<organism evidence="9 10">
    <name type="scientific">Romboutsia maritimum</name>
    <dbReference type="NCBI Taxonomy" id="2020948"/>
    <lineage>
        <taxon>Bacteria</taxon>
        <taxon>Bacillati</taxon>
        <taxon>Bacillota</taxon>
        <taxon>Clostridia</taxon>
        <taxon>Peptostreptococcales</taxon>
        <taxon>Peptostreptococcaceae</taxon>
        <taxon>Romboutsia</taxon>
    </lineage>
</organism>
<dbReference type="InterPro" id="IPR002467">
    <property type="entry name" value="Pept_M24A_MAP1"/>
</dbReference>
<dbReference type="InterPro" id="IPR000994">
    <property type="entry name" value="Pept_M24"/>
</dbReference>
<dbReference type="Gene3D" id="3.10.450.50">
    <property type="match status" value="1"/>
</dbReference>
<dbReference type="PANTHER" id="PTHR43330">
    <property type="entry name" value="METHIONINE AMINOPEPTIDASE"/>
    <property type="match status" value="1"/>
</dbReference>
<dbReference type="GO" id="GO:0006508">
    <property type="term" value="P:proteolysis"/>
    <property type="evidence" value="ECO:0007669"/>
    <property type="project" value="UniProtKB-KW"/>
</dbReference>
<evidence type="ECO:0000259" key="8">
    <source>
        <dbReference type="Pfam" id="PF00557"/>
    </source>
</evidence>
<sequence length="289" mass="32185">MVLNRNDKCWCKSDLKYKNCHMEFDEKLKKLKKEGNIIPSHNIIKTKEQIEGIKESAKINNAVLDLVSENIKIGMTTDDIDKLVHDFTISQGATPAPLGYGGFPKSLCTSINSQICHGIPSKDVVLKDGDIINIDVSTIYNGYYSDASRMFMLGNVTENAKKLVEVTKECLYKGIEAVKPWGHLGDIGAAIAEHAHKNGYSVVRDFGGHGIGLQFHEDPFVFHIGSKNKGMILVPGMVFTIEPMINEGTYELYIDAENEWTSYTDDGKLSAQWEHMILVTEDGVEILSK</sequence>
<dbReference type="SUPFAM" id="SSF55920">
    <property type="entry name" value="Creatinase/aminopeptidase"/>
    <property type="match status" value="1"/>
</dbReference>
<dbReference type="CDD" id="cd01086">
    <property type="entry name" value="MetAP1"/>
    <property type="match status" value="1"/>
</dbReference>
<comment type="cofactor">
    <cofactor evidence="6">
        <name>Co(2+)</name>
        <dbReference type="ChEBI" id="CHEBI:48828"/>
    </cofactor>
    <cofactor evidence="6">
        <name>Zn(2+)</name>
        <dbReference type="ChEBI" id="CHEBI:29105"/>
    </cofactor>
    <cofactor evidence="6">
        <name>Mn(2+)</name>
        <dbReference type="ChEBI" id="CHEBI:29035"/>
    </cofactor>
    <cofactor evidence="6">
        <name>Fe(2+)</name>
        <dbReference type="ChEBI" id="CHEBI:29033"/>
    </cofactor>
    <text evidence="6">Binds 2 divalent metal cations per subunit. Has a high-affinity and a low affinity metal-binding site. The true nature of the physiological cofactor is under debate. The enzyme is active with cobalt, zinc, manganese or divalent iron ions. Most likely, methionine aminopeptidases function as mononuclear Fe(2+)-metalloproteases under physiological conditions, and the catalytically relevant metal-binding site has been assigned to the histidine-containing high-affinity site.</text>
</comment>
<proteinExistence type="inferred from homology"/>
<feature type="binding site" evidence="6">
    <location>
        <position position="146"/>
    </location>
    <ligand>
        <name>a divalent metal cation</name>
        <dbReference type="ChEBI" id="CHEBI:60240"/>
        <label>1</label>
    </ligand>
</feature>
<keyword evidence="3 6" id="KW-0645">Protease</keyword>
<feature type="binding site" evidence="6">
    <location>
        <position position="135"/>
    </location>
    <ligand>
        <name>a divalent metal cation</name>
        <dbReference type="ChEBI" id="CHEBI:60240"/>
        <label>1</label>
    </ligand>
</feature>
<comment type="subunit">
    <text evidence="6">Monomer.</text>
</comment>
<keyword evidence="10" id="KW-1185">Reference proteome</keyword>
<dbReference type="SUPFAM" id="SSF103642">
    <property type="entry name" value="Sec-C motif"/>
    <property type="match status" value="1"/>
</dbReference>
<evidence type="ECO:0000256" key="1">
    <source>
        <dbReference type="ARBA" id="ARBA00002521"/>
    </source>
</evidence>
<feature type="binding site" evidence="6">
    <location>
        <position position="274"/>
    </location>
    <ligand>
        <name>a divalent metal cation</name>
        <dbReference type="ChEBI" id="CHEBI:60240"/>
        <label>2</label>
        <note>catalytic</note>
    </ligand>
</feature>
<dbReference type="Proteomes" id="UP000243494">
    <property type="component" value="Unassembled WGS sequence"/>
</dbReference>
<feature type="domain" description="Peptidase M24" evidence="8">
    <location>
        <begin position="51"/>
        <end position="281"/>
    </location>
</feature>
<dbReference type="Pfam" id="PF00557">
    <property type="entry name" value="Peptidase_M24"/>
    <property type="match status" value="1"/>
</dbReference>
<dbReference type="OrthoDB" id="9802055at2"/>
<reference evidence="9 10" key="1">
    <citation type="journal article" date="2017" name="Genome Announc.">
        <title>Draft Genome Sequence of Romboutsia maritimum sp. nov. Strain CCRI-22766(T), Isolated from Coastal Estuarine Mud.</title>
        <authorList>
            <person name="Maheux A.F."/>
            <person name="Boudreau D.K."/>
            <person name="Berube E."/>
            <person name="Boissinot M."/>
            <person name="Raymond F."/>
            <person name="Brodeur S."/>
            <person name="Corbeil J."/>
            <person name="Brightwell G."/>
            <person name="Broda D."/>
            <person name="Omar R.F."/>
            <person name="Bergeron M.G."/>
        </authorList>
    </citation>
    <scope>NUCLEOTIDE SEQUENCE [LARGE SCALE GENOMIC DNA]</scope>
    <source>
        <strain evidence="9 10">CCRI-22766</strain>
    </source>
</reference>
<dbReference type="Pfam" id="PF02810">
    <property type="entry name" value="SEC-C"/>
    <property type="match status" value="1"/>
</dbReference>
<evidence type="ECO:0000256" key="6">
    <source>
        <dbReference type="HAMAP-Rule" id="MF_01974"/>
    </source>
</evidence>
<comment type="function">
    <text evidence="1 6">Removes the N-terminal methionine from nascent proteins. The N-terminal methionine is often cleaved when the second residue in the primary sequence is small and uncharged (Met-Ala-, Cys, Gly, Pro, Ser, Thr, or Val). Requires deformylation of the N(alpha)-formylated initiator methionine before it can be hydrolyzed.</text>
</comment>
<keyword evidence="5 6" id="KW-0378">Hydrolase</keyword>
<protein>
    <recommendedName>
        <fullName evidence="6 7">Methionine aminopeptidase</fullName>
        <shortName evidence="6">MAP</shortName>
        <shortName evidence="6">MetAP</shortName>
        <ecNumber evidence="6 7">3.4.11.18</ecNumber>
    </recommendedName>
    <alternativeName>
        <fullName evidence="6">Peptidase M</fullName>
    </alternativeName>
</protein>
<dbReference type="InterPro" id="IPR004027">
    <property type="entry name" value="SEC_C_motif"/>
</dbReference>
<feature type="binding site" evidence="6">
    <location>
        <position position="209"/>
    </location>
    <ligand>
        <name>a divalent metal cation</name>
        <dbReference type="ChEBI" id="CHEBI:60240"/>
        <label>2</label>
        <note>catalytic</note>
    </ligand>
</feature>
<comment type="caution">
    <text evidence="9">The sequence shown here is derived from an EMBL/GenBank/DDBJ whole genome shotgun (WGS) entry which is preliminary data.</text>
</comment>
<accession>A0A371IPY0</accession>
<dbReference type="GO" id="GO:0004239">
    <property type="term" value="F:initiator methionyl aminopeptidase activity"/>
    <property type="evidence" value="ECO:0007669"/>
    <property type="project" value="UniProtKB-UniRule"/>
</dbReference>